<name>A0ABW5JCK4_9BACT</name>
<protein>
    <recommendedName>
        <fullName evidence="6">Mutator family transposase</fullName>
    </recommendedName>
</protein>
<gene>
    <name evidence="7" type="ORF">ACFSR2_18765</name>
</gene>
<proteinExistence type="inferred from homology"/>
<evidence type="ECO:0000256" key="4">
    <source>
        <dbReference type="ARBA" id="ARBA00023125"/>
    </source>
</evidence>
<sequence length="419" mass="48127">MEEKSEFDFEEFKKQAIKGMYDGKPFSGEKGIFAPLMKHFLEAALAGELESHLAESKAKGISNRKNGKTSKQVKSLSGEFELESSRDRSGTFEPMILPKRQVIITEELETKVIGLYGLGMSTRDISSHIKELYQMDISATQLSSITDKVIPAMQEWRSRPLESIYPIVFMDCIHYKVKEDGRVVSRAIYNILGIDLEGKKDLIGMYVAETEGAKFWLSVLTDLKRRGVEDILIACIDGLKGFPEAIATVYSQTQIQLCIVHQIRNSLKYVPEKDKKAFMADLKLVYTAVNKEEGFRQLEALEAKWGKKFIIAVQSWFTNWENLSSFYEYAEDIRRLIYTTNPIEGFHRQVRKVTKTKGSFTSDTALLKLIYLVVQRISQKWTMPVRNWSVTLSQLYIIFGDRMKFHNFEKTHLKTTPSE</sequence>
<keyword evidence="6" id="KW-0814">Transposable element</keyword>
<dbReference type="RefSeq" id="WP_340240869.1">
    <property type="nucleotide sequence ID" value="NZ_JBBEWC010000034.1"/>
</dbReference>
<dbReference type="PANTHER" id="PTHR33217:SF8">
    <property type="entry name" value="MUTATOR FAMILY TRANSPOSASE"/>
    <property type="match status" value="1"/>
</dbReference>
<organism evidence="7 8">
    <name type="scientific">Emticicia soli</name>
    <dbReference type="NCBI Taxonomy" id="2027878"/>
    <lineage>
        <taxon>Bacteria</taxon>
        <taxon>Pseudomonadati</taxon>
        <taxon>Bacteroidota</taxon>
        <taxon>Cytophagia</taxon>
        <taxon>Cytophagales</taxon>
        <taxon>Leadbetterellaceae</taxon>
        <taxon>Emticicia</taxon>
    </lineage>
</organism>
<dbReference type="InterPro" id="IPR001207">
    <property type="entry name" value="Transposase_mutator"/>
</dbReference>
<evidence type="ECO:0000256" key="2">
    <source>
        <dbReference type="ARBA" id="ARBA00010961"/>
    </source>
</evidence>
<keyword evidence="8" id="KW-1185">Reference proteome</keyword>
<evidence type="ECO:0000313" key="8">
    <source>
        <dbReference type="Proteomes" id="UP001597510"/>
    </source>
</evidence>
<evidence type="ECO:0000256" key="6">
    <source>
        <dbReference type="RuleBase" id="RU365089"/>
    </source>
</evidence>
<keyword evidence="5 6" id="KW-0233">DNA recombination</keyword>
<evidence type="ECO:0000256" key="1">
    <source>
        <dbReference type="ARBA" id="ARBA00002190"/>
    </source>
</evidence>
<reference evidence="8" key="1">
    <citation type="journal article" date="2019" name="Int. J. Syst. Evol. Microbiol.">
        <title>The Global Catalogue of Microorganisms (GCM) 10K type strain sequencing project: providing services to taxonomists for standard genome sequencing and annotation.</title>
        <authorList>
            <consortium name="The Broad Institute Genomics Platform"/>
            <consortium name="The Broad Institute Genome Sequencing Center for Infectious Disease"/>
            <person name="Wu L."/>
            <person name="Ma J."/>
        </authorList>
    </citation>
    <scope>NUCLEOTIDE SEQUENCE [LARGE SCALE GENOMIC DNA]</scope>
    <source>
        <strain evidence="8">KCTC 52344</strain>
    </source>
</reference>
<comment type="similarity">
    <text evidence="2 6">Belongs to the transposase mutator family.</text>
</comment>
<evidence type="ECO:0000256" key="3">
    <source>
        <dbReference type="ARBA" id="ARBA00022578"/>
    </source>
</evidence>
<comment type="function">
    <text evidence="1 6">Required for the transposition of the insertion element.</text>
</comment>
<dbReference type="EMBL" id="JBHULC010000023">
    <property type="protein sequence ID" value="MFD2522949.1"/>
    <property type="molecule type" value="Genomic_DNA"/>
</dbReference>
<keyword evidence="4 6" id="KW-0238">DNA-binding</keyword>
<dbReference type="PANTHER" id="PTHR33217">
    <property type="entry name" value="TRANSPOSASE FOR INSERTION SEQUENCE ELEMENT IS1081"/>
    <property type="match status" value="1"/>
</dbReference>
<comment type="caution">
    <text evidence="7">The sequence shown here is derived from an EMBL/GenBank/DDBJ whole genome shotgun (WGS) entry which is preliminary data.</text>
</comment>
<evidence type="ECO:0000313" key="7">
    <source>
        <dbReference type="EMBL" id="MFD2522949.1"/>
    </source>
</evidence>
<dbReference type="Pfam" id="PF00872">
    <property type="entry name" value="Transposase_mut"/>
    <property type="match status" value="1"/>
</dbReference>
<dbReference type="Proteomes" id="UP001597510">
    <property type="component" value="Unassembled WGS sequence"/>
</dbReference>
<keyword evidence="3 6" id="KW-0815">Transposition</keyword>
<evidence type="ECO:0000256" key="5">
    <source>
        <dbReference type="ARBA" id="ARBA00023172"/>
    </source>
</evidence>
<accession>A0ABW5JCK4</accession>
<dbReference type="NCBIfam" id="NF033543">
    <property type="entry name" value="transpos_IS256"/>
    <property type="match status" value="1"/>
</dbReference>